<proteinExistence type="predicted"/>
<sequence length="164" mass="18677">MGTDANNCNCPALEIYGVSFLESRFLAHRLGQSFFPLLSFCEGLWKHFCLCAKKYNRFNKVYLIRGSRRNSLALAHYYAFFILFFAVSAFLAPGAAQGYGRAWEQTLIIVTALRLKYMVFLFWKAGSLPVGWGSPSFRFYLFVRVCGDIFVCAPKSITASIRFI</sequence>
<gene>
    <name evidence="2" type="ORF">GGQ60_004395</name>
</gene>
<reference evidence="2 3" key="1">
    <citation type="submission" date="2020-08" db="EMBL/GenBank/DDBJ databases">
        <title>Genomic Encyclopedia of Type Strains, Phase IV (KMG-IV): sequencing the most valuable type-strain genomes for metagenomic binning, comparative biology and taxonomic classification.</title>
        <authorList>
            <person name="Goeker M."/>
        </authorList>
    </citation>
    <scope>NUCLEOTIDE SEQUENCE [LARGE SCALE GENOMIC DNA]</scope>
    <source>
        <strain evidence="2 3">DSM 100774</strain>
    </source>
</reference>
<organism evidence="2 3">
    <name type="scientific">Pedobacter zeae</name>
    <dbReference type="NCBI Taxonomy" id="1737356"/>
    <lineage>
        <taxon>Bacteria</taxon>
        <taxon>Pseudomonadati</taxon>
        <taxon>Bacteroidota</taxon>
        <taxon>Sphingobacteriia</taxon>
        <taxon>Sphingobacteriales</taxon>
        <taxon>Sphingobacteriaceae</taxon>
        <taxon>Pedobacter</taxon>
    </lineage>
</organism>
<protein>
    <submittedName>
        <fullName evidence="2">Uncharacterized protein</fullName>
    </submittedName>
</protein>
<keyword evidence="1" id="KW-1133">Transmembrane helix</keyword>
<evidence type="ECO:0000256" key="1">
    <source>
        <dbReference type="SAM" id="Phobius"/>
    </source>
</evidence>
<comment type="caution">
    <text evidence="2">The sequence shown here is derived from an EMBL/GenBank/DDBJ whole genome shotgun (WGS) entry which is preliminary data.</text>
</comment>
<dbReference type="EMBL" id="JACIEF010000004">
    <property type="protein sequence ID" value="MBB4110367.1"/>
    <property type="molecule type" value="Genomic_DNA"/>
</dbReference>
<name>A0A7W6KEW7_9SPHI</name>
<keyword evidence="1" id="KW-0812">Transmembrane</keyword>
<dbReference type="Proteomes" id="UP000532273">
    <property type="component" value="Unassembled WGS sequence"/>
</dbReference>
<accession>A0A7W6KEW7</accession>
<feature type="transmembrane region" description="Helical" evidence="1">
    <location>
        <begin position="75"/>
        <end position="96"/>
    </location>
</feature>
<keyword evidence="1" id="KW-0472">Membrane</keyword>
<dbReference type="RefSeq" id="WP_183768119.1">
    <property type="nucleotide sequence ID" value="NZ_BMHZ01000004.1"/>
</dbReference>
<evidence type="ECO:0000313" key="3">
    <source>
        <dbReference type="Proteomes" id="UP000532273"/>
    </source>
</evidence>
<evidence type="ECO:0000313" key="2">
    <source>
        <dbReference type="EMBL" id="MBB4110367.1"/>
    </source>
</evidence>
<dbReference type="AlphaFoldDB" id="A0A7W6KEW7"/>